<dbReference type="GO" id="GO:0005737">
    <property type="term" value="C:cytoplasm"/>
    <property type="evidence" value="ECO:0007669"/>
    <property type="project" value="TreeGrafter"/>
</dbReference>
<accession>A0A8J2SUC0</accession>
<feature type="region of interest" description="Disordered" evidence="1">
    <location>
        <begin position="117"/>
        <end position="136"/>
    </location>
</feature>
<feature type="compositionally biased region" description="Acidic residues" evidence="1">
    <location>
        <begin position="20"/>
        <end position="29"/>
    </location>
</feature>
<feature type="compositionally biased region" description="Pro residues" evidence="1">
    <location>
        <begin position="33"/>
        <end position="51"/>
    </location>
</feature>
<feature type="compositionally biased region" description="Basic and acidic residues" evidence="1">
    <location>
        <begin position="10"/>
        <end position="19"/>
    </location>
</feature>
<dbReference type="PANTHER" id="PTHR31017:SF1">
    <property type="entry name" value="LATE SECRETORY PATHWAY PROTEIN AVL9 HOMOLOG"/>
    <property type="match status" value="1"/>
</dbReference>
<evidence type="ECO:0000256" key="1">
    <source>
        <dbReference type="SAM" id="MobiDB-lite"/>
    </source>
</evidence>
<feature type="compositionally biased region" description="Pro residues" evidence="1">
    <location>
        <begin position="647"/>
        <end position="657"/>
    </location>
</feature>
<name>A0A8J2SUC0_9STRA</name>
<dbReference type="InterPro" id="IPR018307">
    <property type="entry name" value="ABL9/DENND6_dom"/>
</dbReference>
<feature type="region of interest" description="Disordered" evidence="1">
    <location>
        <begin position="1"/>
        <end position="74"/>
    </location>
</feature>
<feature type="compositionally biased region" description="Low complexity" evidence="1">
    <location>
        <begin position="636"/>
        <end position="646"/>
    </location>
</feature>
<gene>
    <name evidence="3" type="ORF">PECAL_4P18260</name>
</gene>
<feature type="region of interest" description="Disordered" evidence="1">
    <location>
        <begin position="688"/>
        <end position="741"/>
    </location>
</feature>
<feature type="domain" description="AVL9/DENND6" evidence="2">
    <location>
        <begin position="140"/>
        <end position="280"/>
    </location>
</feature>
<feature type="region of interest" description="Disordered" evidence="1">
    <location>
        <begin position="636"/>
        <end position="664"/>
    </location>
</feature>
<dbReference type="Pfam" id="PF09794">
    <property type="entry name" value="Avl9"/>
    <property type="match status" value="1"/>
</dbReference>
<dbReference type="OrthoDB" id="26278at2759"/>
<dbReference type="InterPro" id="IPR051731">
    <property type="entry name" value="DENND11/AVL9_GEFs"/>
</dbReference>
<feature type="compositionally biased region" description="Low complexity" evidence="1">
    <location>
        <begin position="706"/>
        <end position="716"/>
    </location>
</feature>
<proteinExistence type="predicted"/>
<reference evidence="3" key="1">
    <citation type="submission" date="2021-11" db="EMBL/GenBank/DDBJ databases">
        <authorList>
            <consortium name="Genoscope - CEA"/>
            <person name="William W."/>
        </authorList>
    </citation>
    <scope>NUCLEOTIDE SEQUENCE</scope>
</reference>
<feature type="compositionally biased region" description="Pro residues" evidence="1">
    <location>
        <begin position="119"/>
        <end position="135"/>
    </location>
</feature>
<comment type="caution">
    <text evidence="3">The sequence shown here is derived from an EMBL/GenBank/DDBJ whole genome shotgun (WGS) entry which is preliminary data.</text>
</comment>
<evidence type="ECO:0000313" key="4">
    <source>
        <dbReference type="Proteomes" id="UP000789595"/>
    </source>
</evidence>
<evidence type="ECO:0000313" key="3">
    <source>
        <dbReference type="EMBL" id="CAH0374537.1"/>
    </source>
</evidence>
<evidence type="ECO:0000259" key="2">
    <source>
        <dbReference type="Pfam" id="PF09794"/>
    </source>
</evidence>
<protein>
    <recommendedName>
        <fullName evidence="2">AVL9/DENND6 domain-containing protein</fullName>
    </recommendedName>
</protein>
<dbReference type="EMBL" id="CAKKNE010000004">
    <property type="protein sequence ID" value="CAH0374537.1"/>
    <property type="molecule type" value="Genomic_DNA"/>
</dbReference>
<feature type="compositionally biased region" description="Low complexity" evidence="1">
    <location>
        <begin position="52"/>
        <end position="72"/>
    </location>
</feature>
<keyword evidence="4" id="KW-1185">Reference proteome</keyword>
<organism evidence="3 4">
    <name type="scientific">Pelagomonas calceolata</name>
    <dbReference type="NCBI Taxonomy" id="35677"/>
    <lineage>
        <taxon>Eukaryota</taxon>
        <taxon>Sar</taxon>
        <taxon>Stramenopiles</taxon>
        <taxon>Ochrophyta</taxon>
        <taxon>Pelagophyceae</taxon>
        <taxon>Pelagomonadales</taxon>
        <taxon>Pelagomonadaceae</taxon>
        <taxon>Pelagomonas</taxon>
    </lineage>
</organism>
<dbReference type="Proteomes" id="UP000789595">
    <property type="component" value="Unassembled WGS sequence"/>
</dbReference>
<dbReference type="AlphaFoldDB" id="A0A8J2SUC0"/>
<dbReference type="PANTHER" id="PTHR31017">
    <property type="entry name" value="LATE SECRETORY PATHWAY PROTEIN AVL9-RELATED"/>
    <property type="match status" value="1"/>
</dbReference>
<feature type="compositionally biased region" description="Gly residues" evidence="1">
    <location>
        <begin position="722"/>
        <end position="735"/>
    </location>
</feature>
<sequence>MAEEGMSAEEAERLKRLLSAEDDEEELDYAEPAPAPGPAPAAPEPPAPAAPAAPESQVEADAALARKLATATEGDEALARAIQASLADAAPPAPAEDSAAAGEAEWARQLAALEAEKAAPPPPTKPATPPPPPPANTTCFVAVVGFDHARGNVLEWAFPGAEAAWSESLPFAALPDGAHHVAAGKGEVCRFAVVREDKTRLYGCSCVMQAAPDELTGRAKAQATRSRVQKAVCVLHTSRDVAWSARLGSRIEACAAALFAGGDLDDRGLLRDFHSSVREMKAGEPATHLFDACARLGFAGALRCVKALALGHALTFVHAKSVCAAPDAALAFADVLYAFDEDNESVDSVAVFGRELSTQMRIEPAVALMDLDRVVSEGDEFQVVAGTANAHLAEAGLGPRLAPCVVARLEADAPKASRVRAFGPSQYAAGAVCRLTPVEEALAAELDERAAKVFQRGDGEGFRDDDQWAKHALRAHLRDVLDRLAACPLVPGPEEGDVVADREFAGDLARRHGGPFVAAFLDTAPAVRFLAQRNPALADWLAVADAPTLARSFDPSLADRIGFARLHVREATKDLTVDDALASGQKALTNVAAQLTNVGAGLQERFPRTAGAFRGGDAGAAAAAGVGPDLAPDGAAAAAAFAQPTPAASPPPPPPSGSPSAAGRVASLWRDRLSVITEKATSAVQEIAASDQVKGARTQLGDFFRRSSSTASGGSPRTPPSGGEGSSAAPGGGGERSSAEV</sequence>